<gene>
    <name evidence="2" type="ORF">MBUL_00946</name>
</gene>
<accession>A0A679IPA6</accession>
<evidence type="ECO:0000313" key="2">
    <source>
        <dbReference type="EMBL" id="CAA2100982.1"/>
    </source>
</evidence>
<feature type="signal peptide" evidence="1">
    <location>
        <begin position="1"/>
        <end position="23"/>
    </location>
</feature>
<sequence>MRTSVIITAACLILSASITTAQARFKGGRSISVSRPAPSVTPARSVALGVGIGAARPVRAIAGATENDATTGHSVTLRPVLPVPAPATKEIRTAASWCADKRVVGTGAGFCEIN</sequence>
<feature type="chain" id="PRO_5025627592" evidence="1">
    <location>
        <begin position="24"/>
        <end position="114"/>
    </location>
</feature>
<reference evidence="2" key="1">
    <citation type="submission" date="2019-12" db="EMBL/GenBank/DDBJ databases">
        <authorList>
            <person name="Cremers G."/>
        </authorList>
    </citation>
    <scope>NUCLEOTIDE SEQUENCE</scope>
    <source>
        <strain evidence="2">Mbul1</strain>
    </source>
</reference>
<name>A0A679IPA6_9HYPH</name>
<proteinExistence type="predicted"/>
<organism evidence="2">
    <name type="scientific">Methylobacterium bullatum</name>
    <dbReference type="NCBI Taxonomy" id="570505"/>
    <lineage>
        <taxon>Bacteria</taxon>
        <taxon>Pseudomonadati</taxon>
        <taxon>Pseudomonadota</taxon>
        <taxon>Alphaproteobacteria</taxon>
        <taxon>Hyphomicrobiales</taxon>
        <taxon>Methylobacteriaceae</taxon>
        <taxon>Methylobacterium</taxon>
    </lineage>
</organism>
<dbReference type="AlphaFoldDB" id="A0A679IPA6"/>
<protein>
    <submittedName>
        <fullName evidence="2">Uncharacterized protein</fullName>
    </submittedName>
</protein>
<evidence type="ECO:0000256" key="1">
    <source>
        <dbReference type="SAM" id="SignalP"/>
    </source>
</evidence>
<keyword evidence="1" id="KW-0732">Signal</keyword>
<dbReference type="EMBL" id="LR743504">
    <property type="protein sequence ID" value="CAA2100982.1"/>
    <property type="molecule type" value="Genomic_DNA"/>
</dbReference>